<dbReference type="Proteomes" id="UP000321635">
    <property type="component" value="Unassembled WGS sequence"/>
</dbReference>
<evidence type="ECO:0000256" key="1">
    <source>
        <dbReference type="ARBA" id="ARBA00022503"/>
    </source>
</evidence>
<dbReference type="SUPFAM" id="SSF55729">
    <property type="entry name" value="Acyl-CoA N-acyltransferases (Nat)"/>
    <property type="match status" value="1"/>
</dbReference>
<dbReference type="InterPro" id="IPR016181">
    <property type="entry name" value="Acyl_CoA_acyltransferase"/>
</dbReference>
<reference evidence="4 5" key="1">
    <citation type="submission" date="2019-07" db="EMBL/GenBank/DDBJ databases">
        <title>Whole genome shotgun sequence of Acetobacter nitrogenifigens NBRC 105050.</title>
        <authorList>
            <person name="Hosoyama A."/>
            <person name="Uohara A."/>
            <person name="Ohji S."/>
            <person name="Ichikawa N."/>
        </authorList>
    </citation>
    <scope>NUCLEOTIDE SEQUENCE [LARGE SCALE GENOMIC DNA]</scope>
    <source>
        <strain evidence="4 5">NBRC 105050</strain>
    </source>
</reference>
<gene>
    <name evidence="4" type="ORF">ANI02nite_20860</name>
</gene>
<dbReference type="GO" id="GO:0006527">
    <property type="term" value="P:L-arginine catabolic process"/>
    <property type="evidence" value="ECO:0007669"/>
    <property type="project" value="InterPro"/>
</dbReference>
<name>A0A511XBA7_9PROT</name>
<evidence type="ECO:0000313" key="5">
    <source>
        <dbReference type="Proteomes" id="UP000321635"/>
    </source>
</evidence>
<dbReference type="AlphaFoldDB" id="A0A511XBA7"/>
<protein>
    <submittedName>
        <fullName evidence="4">Arginine N-succinyltransferase</fullName>
    </submittedName>
</protein>
<accession>A0A511XBA7</accession>
<evidence type="ECO:0000256" key="3">
    <source>
        <dbReference type="ARBA" id="ARBA00023315"/>
    </source>
</evidence>
<dbReference type="PANTHER" id="PTHR30420">
    <property type="entry name" value="N-SUCCINYLARGININE DIHYDROLASE"/>
    <property type="match status" value="1"/>
</dbReference>
<keyword evidence="2 4" id="KW-0808">Transferase</keyword>
<proteinExistence type="predicted"/>
<dbReference type="RefSeq" id="WP_211229118.1">
    <property type="nucleotide sequence ID" value="NZ_AUBI01000003.1"/>
</dbReference>
<dbReference type="InterPro" id="IPR007041">
    <property type="entry name" value="Arg_succinylTrfase_AstA/AruG"/>
</dbReference>
<comment type="caution">
    <text evidence="4">The sequence shown here is derived from an EMBL/GenBank/DDBJ whole genome shotgun (WGS) entry which is preliminary data.</text>
</comment>
<keyword evidence="5" id="KW-1185">Reference proteome</keyword>
<sequence>MNRMVPPLAQSATAARQGAESPWVVRPANSSDVDALYELASHTDGGLLNLPHDRDALKARLGWSEASFARQLEAPENELYFLVLENEDTGAIGGCACVFSRIGVPWPFYSYKIATHTHVSRELSHSFAARLLHIVNDFDGAAEVGGLFLHPDHRSGGLGALLARSRYLFIAQHRERFPDRIIADLRGYVGPDGSPFWNAIGRIFFGRDFREADHYNALHGNQFIADLMPRYPIYVDLLPKAARECIGRAHDQAIPARRILEAEGFSHDGYIDIFDGGPTLSAQIANLRTLRESREAVVTDTLSPDENGGAALVTSGALKSFRVWRDFLVDDGGEARLLTARRAGVGAAIRYVA</sequence>
<keyword evidence="1" id="KW-0056">Arginine metabolism</keyword>
<evidence type="ECO:0000313" key="4">
    <source>
        <dbReference type="EMBL" id="GEN60202.1"/>
    </source>
</evidence>
<evidence type="ECO:0000256" key="2">
    <source>
        <dbReference type="ARBA" id="ARBA00022679"/>
    </source>
</evidence>
<dbReference type="Pfam" id="PF04958">
    <property type="entry name" value="AstA"/>
    <property type="match status" value="1"/>
</dbReference>
<keyword evidence="3" id="KW-0012">Acyltransferase</keyword>
<dbReference type="Gene3D" id="3.40.630.30">
    <property type="match status" value="1"/>
</dbReference>
<dbReference type="PANTHER" id="PTHR30420:SF1">
    <property type="entry name" value="ARGININE N-SUCCINYLTRANSFERASE"/>
    <property type="match status" value="1"/>
</dbReference>
<dbReference type="GO" id="GO:0008791">
    <property type="term" value="F:arginine N-succinyltransferase activity"/>
    <property type="evidence" value="ECO:0007669"/>
    <property type="project" value="InterPro"/>
</dbReference>
<dbReference type="STRING" id="1120919.GCA_000429165_01061"/>
<organism evidence="4 5">
    <name type="scientific">Acetobacter nitrogenifigens DSM 23921 = NBRC 105050</name>
    <dbReference type="NCBI Taxonomy" id="1120919"/>
    <lineage>
        <taxon>Bacteria</taxon>
        <taxon>Pseudomonadati</taxon>
        <taxon>Pseudomonadota</taxon>
        <taxon>Alphaproteobacteria</taxon>
        <taxon>Acetobacterales</taxon>
        <taxon>Acetobacteraceae</taxon>
        <taxon>Acetobacter</taxon>
    </lineage>
</organism>
<dbReference type="NCBIfam" id="TIGR03243">
    <property type="entry name" value="arg_catab_AOST"/>
    <property type="match status" value="1"/>
</dbReference>
<dbReference type="EMBL" id="BJYF01000011">
    <property type="protein sequence ID" value="GEN60202.1"/>
    <property type="molecule type" value="Genomic_DNA"/>
</dbReference>